<reference evidence="2 3" key="1">
    <citation type="submission" date="2018-11" db="EMBL/GenBank/DDBJ databases">
        <title>Draft genome sequence of Cellulomonas takizawaensis strain TKZ-21.</title>
        <authorList>
            <person name="Yamamura H."/>
            <person name="Hayashi T."/>
            <person name="Hamada M."/>
            <person name="Serisawa Y."/>
            <person name="Matsuyama K."/>
            <person name="Nakagawa Y."/>
            <person name="Otoguro M."/>
            <person name="Yanagida F."/>
            <person name="Hayakawa M."/>
        </authorList>
    </citation>
    <scope>NUCLEOTIDE SEQUENCE [LARGE SCALE GENOMIC DNA]</scope>
    <source>
        <strain evidence="2 3">TKZ-21</strain>
    </source>
</reference>
<dbReference type="EMBL" id="BHYL01000110">
    <property type="protein sequence ID" value="GCD20001.1"/>
    <property type="molecule type" value="Genomic_DNA"/>
</dbReference>
<protein>
    <submittedName>
        <fullName evidence="2">Membrane protein</fullName>
    </submittedName>
</protein>
<sequence>MAASGLARTPLLVGAGTLLATVAVAVRDPHVAGSWGACPLHLLTGLWCPGCGGMRAVHDLTHGDLAGAWGMNPLLVVLLPLAVAGWAVWTWRAVHGRRTQAPRHPAWAWSFLAVIVSFAVLRNLPQLAPYLAP</sequence>
<keyword evidence="1" id="KW-1133">Transmembrane helix</keyword>
<name>A0A401UZ82_9CELL</name>
<gene>
    <name evidence="2" type="ORF">CTKZ_15630</name>
</gene>
<organism evidence="2 3">
    <name type="scientific">Cellulomonas algicola</name>
    <dbReference type="NCBI Taxonomy" id="2071633"/>
    <lineage>
        <taxon>Bacteria</taxon>
        <taxon>Bacillati</taxon>
        <taxon>Actinomycetota</taxon>
        <taxon>Actinomycetes</taxon>
        <taxon>Micrococcales</taxon>
        <taxon>Cellulomonadaceae</taxon>
        <taxon>Cellulomonas</taxon>
    </lineage>
</organism>
<feature type="transmembrane region" description="Helical" evidence="1">
    <location>
        <begin position="106"/>
        <end position="124"/>
    </location>
</feature>
<keyword evidence="1" id="KW-0812">Transmembrane</keyword>
<evidence type="ECO:0000256" key="1">
    <source>
        <dbReference type="SAM" id="Phobius"/>
    </source>
</evidence>
<dbReference type="OrthoDB" id="5966662at2"/>
<comment type="caution">
    <text evidence="2">The sequence shown here is derived from an EMBL/GenBank/DDBJ whole genome shotgun (WGS) entry which is preliminary data.</text>
</comment>
<keyword evidence="3" id="KW-1185">Reference proteome</keyword>
<keyword evidence="1" id="KW-0472">Membrane</keyword>
<proteinExistence type="predicted"/>
<evidence type="ECO:0000313" key="2">
    <source>
        <dbReference type="EMBL" id="GCD20001.1"/>
    </source>
</evidence>
<dbReference type="Pfam" id="PF10825">
    <property type="entry name" value="DUF2752"/>
    <property type="match status" value="1"/>
</dbReference>
<dbReference type="RefSeq" id="WP_124342518.1">
    <property type="nucleotide sequence ID" value="NZ_BHYL01000110.1"/>
</dbReference>
<evidence type="ECO:0000313" key="3">
    <source>
        <dbReference type="Proteomes" id="UP000288246"/>
    </source>
</evidence>
<dbReference type="InterPro" id="IPR021215">
    <property type="entry name" value="DUF2752"/>
</dbReference>
<accession>A0A401UZ82</accession>
<feature type="transmembrane region" description="Helical" evidence="1">
    <location>
        <begin position="74"/>
        <end position="94"/>
    </location>
</feature>
<dbReference type="Proteomes" id="UP000288246">
    <property type="component" value="Unassembled WGS sequence"/>
</dbReference>
<dbReference type="AlphaFoldDB" id="A0A401UZ82"/>